<reference evidence="2 3" key="1">
    <citation type="submission" date="2014-12" db="EMBL/GenBank/DDBJ databases">
        <title>Genome assembly of Enhygromyxa salina DSM 15201.</title>
        <authorList>
            <person name="Sharma G."/>
            <person name="Subramanian S."/>
        </authorList>
    </citation>
    <scope>NUCLEOTIDE SEQUENCE [LARGE SCALE GENOMIC DNA]</scope>
    <source>
        <strain evidence="2 3">DSM 15201</strain>
    </source>
</reference>
<sequence length="419" mass="42811">MLLGACTDDGTADGDTDTNGDGDTDTDTDGDSTVTISEDISEDTTWTADKTYVLAADTLVFVNGATLTIEPGTLIRGSAGSALVIEKDARIVAEGTADAPIVFTSFDDENPAAGDWGGLVLLGEATTNLQGGVGMAEGFPIPPTYGGTNPAHDCGSLRYVRVEYAGFAISEGNELNGITFYACGTATKVSYVQSHMGLDDGIEMFGGAFDLDHIVVTGAADDSIDMDQGFAGTAQHMLIHQSGSTGDNCFEVSNQSSDFDATPKTSPTICNTTCIGSGAGGGKSKGITIKEGTHGSWYANIFTNTTNEATNLADEATFVEADGGNVDIANNIFFGILGGDQHVSGADSLDSAGWTAWVQDPARANLDADPGLGSIAWGSPNVVPSGDVSGDGTGCGGTSYVGAVDPSGDDWTAAAWINY</sequence>
<name>A0A0C2DBV9_9BACT</name>
<dbReference type="AlphaFoldDB" id="A0A0C2DBV9"/>
<dbReference type="Proteomes" id="UP000031599">
    <property type="component" value="Unassembled WGS sequence"/>
</dbReference>
<evidence type="ECO:0008006" key="4">
    <source>
        <dbReference type="Google" id="ProtNLM"/>
    </source>
</evidence>
<organism evidence="2 3">
    <name type="scientific">Enhygromyxa salina</name>
    <dbReference type="NCBI Taxonomy" id="215803"/>
    <lineage>
        <taxon>Bacteria</taxon>
        <taxon>Pseudomonadati</taxon>
        <taxon>Myxococcota</taxon>
        <taxon>Polyangia</taxon>
        <taxon>Nannocystales</taxon>
        <taxon>Nannocystaceae</taxon>
        <taxon>Enhygromyxa</taxon>
    </lineage>
</organism>
<comment type="caution">
    <text evidence="2">The sequence shown here is derived from an EMBL/GenBank/DDBJ whole genome shotgun (WGS) entry which is preliminary data.</text>
</comment>
<feature type="compositionally biased region" description="Acidic residues" evidence="1">
    <location>
        <begin position="10"/>
        <end position="30"/>
    </location>
</feature>
<accession>A0A0C2DBV9</accession>
<dbReference type="EMBL" id="JMCC02000007">
    <property type="protein sequence ID" value="KIG18940.1"/>
    <property type="molecule type" value="Genomic_DNA"/>
</dbReference>
<dbReference type="PANTHER" id="PTHR41339">
    <property type="entry name" value="LIPL48"/>
    <property type="match status" value="1"/>
</dbReference>
<protein>
    <recommendedName>
        <fullName evidence="4">Lipoprotein</fullName>
    </recommendedName>
</protein>
<dbReference type="PANTHER" id="PTHR41339:SF1">
    <property type="entry name" value="SECRETED PROTEIN"/>
    <property type="match status" value="1"/>
</dbReference>
<evidence type="ECO:0000313" key="2">
    <source>
        <dbReference type="EMBL" id="KIG18940.1"/>
    </source>
</evidence>
<evidence type="ECO:0000313" key="3">
    <source>
        <dbReference type="Proteomes" id="UP000031599"/>
    </source>
</evidence>
<feature type="region of interest" description="Disordered" evidence="1">
    <location>
        <begin position="1"/>
        <end position="34"/>
    </location>
</feature>
<gene>
    <name evidence="2" type="ORF">DB30_06551</name>
</gene>
<proteinExistence type="predicted"/>
<evidence type="ECO:0000256" key="1">
    <source>
        <dbReference type="SAM" id="MobiDB-lite"/>
    </source>
</evidence>